<feature type="compositionally biased region" description="Low complexity" evidence="9">
    <location>
        <begin position="33"/>
        <end position="42"/>
    </location>
</feature>
<dbReference type="AlphaFoldDB" id="A0A127ZCW6"/>
<keyword evidence="4 10" id="KW-0812">Transmembrane</keyword>
<evidence type="ECO:0000256" key="8">
    <source>
        <dbReference type="ARBA" id="ARBA00023136"/>
    </source>
</evidence>
<dbReference type="Pfam" id="PF10496">
    <property type="entry name" value="Syntaxin-18_N"/>
    <property type="match status" value="1"/>
</dbReference>
<dbReference type="PANTHER" id="PTHR15959">
    <property type="entry name" value="SYNTAXIN-18"/>
    <property type="match status" value="1"/>
</dbReference>
<dbReference type="GO" id="GO:0031201">
    <property type="term" value="C:SNARE complex"/>
    <property type="evidence" value="ECO:0007669"/>
    <property type="project" value="TreeGrafter"/>
</dbReference>
<evidence type="ECO:0000256" key="1">
    <source>
        <dbReference type="ARBA" id="ARBA00004211"/>
    </source>
</evidence>
<feature type="domain" description="SNARE-complex protein Syntaxin-18 N-terminal" evidence="11">
    <location>
        <begin position="13"/>
        <end position="91"/>
    </location>
</feature>
<keyword evidence="8 10" id="KW-0472">Membrane</keyword>
<protein>
    <submittedName>
        <fullName evidence="12">Related to syntaxin 18</fullName>
    </submittedName>
</protein>
<accession>A0A127ZCW6</accession>
<evidence type="ECO:0000256" key="7">
    <source>
        <dbReference type="ARBA" id="ARBA00023054"/>
    </source>
</evidence>
<dbReference type="PANTHER" id="PTHR15959:SF0">
    <property type="entry name" value="SYNTAXIN-18"/>
    <property type="match status" value="1"/>
</dbReference>
<feature type="region of interest" description="Disordered" evidence="9">
    <location>
        <begin position="1"/>
        <end position="49"/>
    </location>
</feature>
<dbReference type="EMBL" id="LK056664">
    <property type="protein sequence ID" value="CDU23950.1"/>
    <property type="molecule type" value="Genomic_DNA"/>
</dbReference>
<evidence type="ECO:0000259" key="11">
    <source>
        <dbReference type="Pfam" id="PF10496"/>
    </source>
</evidence>
<evidence type="ECO:0000256" key="6">
    <source>
        <dbReference type="ARBA" id="ARBA00022989"/>
    </source>
</evidence>
<gene>
    <name evidence="12" type="ORF">SPSC_02579</name>
</gene>
<evidence type="ECO:0000256" key="4">
    <source>
        <dbReference type="ARBA" id="ARBA00022692"/>
    </source>
</evidence>
<feature type="region of interest" description="Disordered" evidence="9">
    <location>
        <begin position="95"/>
        <end position="116"/>
    </location>
</feature>
<dbReference type="GO" id="GO:0006890">
    <property type="term" value="P:retrograde vesicle-mediated transport, Golgi to endoplasmic reticulum"/>
    <property type="evidence" value="ECO:0007669"/>
    <property type="project" value="TreeGrafter"/>
</dbReference>
<dbReference type="InterPro" id="IPR019529">
    <property type="entry name" value="Syntaxin-18_N"/>
</dbReference>
<keyword evidence="6 10" id="KW-1133">Transmembrane helix</keyword>
<reference evidence="12" key="1">
    <citation type="submission" date="2014-06" db="EMBL/GenBank/DDBJ databases">
        <authorList>
            <person name="Ju J."/>
            <person name="Zhang J."/>
        </authorList>
    </citation>
    <scope>NUCLEOTIDE SEQUENCE</scope>
    <source>
        <strain evidence="12">SscI8</strain>
    </source>
</reference>
<evidence type="ECO:0000256" key="2">
    <source>
        <dbReference type="ARBA" id="ARBA00009063"/>
    </source>
</evidence>
<comment type="similarity">
    <text evidence="2">Belongs to the syntaxin family.</text>
</comment>
<evidence type="ECO:0000256" key="5">
    <source>
        <dbReference type="ARBA" id="ARBA00022927"/>
    </source>
</evidence>
<dbReference type="GO" id="GO:0005783">
    <property type="term" value="C:endoplasmic reticulum"/>
    <property type="evidence" value="ECO:0007669"/>
    <property type="project" value="TreeGrafter"/>
</dbReference>
<keyword evidence="3" id="KW-0813">Transport</keyword>
<evidence type="ECO:0000313" key="12">
    <source>
        <dbReference type="EMBL" id="CDU23950.1"/>
    </source>
</evidence>
<comment type="subcellular location">
    <subcellularLocation>
        <location evidence="1">Membrane</location>
        <topology evidence="1">Single-pass type IV membrane protein</topology>
    </subcellularLocation>
</comment>
<evidence type="ECO:0000256" key="9">
    <source>
        <dbReference type="SAM" id="MobiDB-lite"/>
    </source>
</evidence>
<proteinExistence type="inferred from homology"/>
<feature type="compositionally biased region" description="Acidic residues" evidence="9">
    <location>
        <begin position="104"/>
        <end position="113"/>
    </location>
</feature>
<evidence type="ECO:0000256" key="10">
    <source>
        <dbReference type="SAM" id="Phobius"/>
    </source>
</evidence>
<dbReference type="FunFam" id="1.20.5.110:FF:000069">
    <property type="entry name" value="Related to syntaxin 18"/>
    <property type="match status" value="1"/>
</dbReference>
<dbReference type="OrthoDB" id="342981at2759"/>
<keyword evidence="7" id="KW-0175">Coiled coil</keyword>
<organism evidence="12">
    <name type="scientific">Sporisorium scitamineum</name>
    <dbReference type="NCBI Taxonomy" id="49012"/>
    <lineage>
        <taxon>Eukaryota</taxon>
        <taxon>Fungi</taxon>
        <taxon>Dikarya</taxon>
        <taxon>Basidiomycota</taxon>
        <taxon>Ustilaginomycotina</taxon>
        <taxon>Ustilaginomycetes</taxon>
        <taxon>Ustilaginales</taxon>
        <taxon>Ustilaginaceae</taxon>
        <taxon>Sporisorium</taxon>
    </lineage>
</organism>
<name>A0A127ZCW6_9BASI</name>
<keyword evidence="5" id="KW-0653">Protein transport</keyword>
<evidence type="ECO:0000256" key="3">
    <source>
        <dbReference type="ARBA" id="ARBA00022448"/>
    </source>
</evidence>
<sequence length="400" mass="43953">MTTSRKARVPPATDLTTDFHSLIAQRRQEYPPSSSSVQGSCSLKRKDPPEDVVRAHKQWLAQAYIIRKHIISLLGFLYSIRRKYLALGNKSRTHHLRQGLDGTDTPEDPEDGAGDAFAKWKASTGSLSDTQRDEIDFQVRVVIKRCLESIKELERVEEARKKNAPTTPTALSPLNSLLALSTARDSSTSILASSLISAHRASITQYLSTLLSKASSLQSDMQEARLRVQREKTKSLANTRLQLQQQANGSSSTAASSGTASAPAVIRGSVGGSFNPELDSESGLVGKDISAQLSASQIEMFENESSELIKSLESDLATIKKAESRLYEISELQTQVVQQLEQQGEITDQLLDEAIGVGTEVGRGNEELRKARERNREADKFLSIFLVGSGLALLFLHWMD</sequence>
<feature type="transmembrane region" description="Helical" evidence="10">
    <location>
        <begin position="381"/>
        <end position="399"/>
    </location>
</feature>
<dbReference type="GO" id="GO:0015031">
    <property type="term" value="P:protein transport"/>
    <property type="evidence" value="ECO:0007669"/>
    <property type="project" value="UniProtKB-KW"/>
</dbReference>
<dbReference type="Gene3D" id="1.20.5.110">
    <property type="match status" value="1"/>
</dbReference>